<organism evidence="1 2">
    <name type="scientific">Phlebotomus papatasi</name>
    <name type="common">Sandfly</name>
    <dbReference type="NCBI Taxonomy" id="29031"/>
    <lineage>
        <taxon>Eukaryota</taxon>
        <taxon>Metazoa</taxon>
        <taxon>Ecdysozoa</taxon>
        <taxon>Arthropoda</taxon>
        <taxon>Hexapoda</taxon>
        <taxon>Insecta</taxon>
        <taxon>Pterygota</taxon>
        <taxon>Neoptera</taxon>
        <taxon>Endopterygota</taxon>
        <taxon>Diptera</taxon>
        <taxon>Nematocera</taxon>
        <taxon>Psychodoidea</taxon>
        <taxon>Psychodidae</taxon>
        <taxon>Phlebotomus</taxon>
        <taxon>Phlebotomus</taxon>
    </lineage>
</organism>
<protein>
    <submittedName>
        <fullName evidence="1">Uncharacterized protein</fullName>
    </submittedName>
</protein>
<keyword evidence="2" id="KW-1185">Reference proteome</keyword>
<evidence type="ECO:0000313" key="1">
    <source>
        <dbReference type="EnsemblMetazoa" id="PPAI003782-PA"/>
    </source>
</evidence>
<evidence type="ECO:0000313" key="2">
    <source>
        <dbReference type="Proteomes" id="UP000092462"/>
    </source>
</evidence>
<dbReference type="VEuPathDB" id="VectorBase:PPAI003782"/>
<proteinExistence type="predicted"/>
<sequence length="109" mass="11973">MKYRRSTSFPGKVSVGPLEISNIDDARDSFMAYQERGLGNGLDMRTLEHCLSDIMRGVADCGSSEHFKGFQGSNINSLQSMAQLHGELFQHLSSSLPFICPFSAPITSN</sequence>
<dbReference type="EMBL" id="AJVK01004020">
    <property type="status" value="NOT_ANNOTATED_CDS"/>
    <property type="molecule type" value="Genomic_DNA"/>
</dbReference>
<name>A0A1B0D8A9_PHLPP</name>
<reference evidence="1" key="1">
    <citation type="submission" date="2022-08" db="UniProtKB">
        <authorList>
            <consortium name="EnsemblMetazoa"/>
        </authorList>
    </citation>
    <scope>IDENTIFICATION</scope>
    <source>
        <strain evidence="1">Israel</strain>
    </source>
</reference>
<dbReference type="Proteomes" id="UP000092462">
    <property type="component" value="Unassembled WGS sequence"/>
</dbReference>
<accession>A0A1B0D8A9</accession>
<dbReference type="VEuPathDB" id="VectorBase:PPAPM1_007441"/>
<dbReference type="AlphaFoldDB" id="A0A1B0D8A9"/>
<dbReference type="EnsemblMetazoa" id="PPAI003782-RA">
    <property type="protein sequence ID" value="PPAI003782-PA"/>
    <property type="gene ID" value="PPAI003782"/>
</dbReference>